<dbReference type="GO" id="GO:0005886">
    <property type="term" value="C:plasma membrane"/>
    <property type="evidence" value="ECO:0007669"/>
    <property type="project" value="UniProtKB-SubCell"/>
</dbReference>
<dbReference type="InterPro" id="IPR024041">
    <property type="entry name" value="NH4_transpt_AmtB-like_dom"/>
</dbReference>
<feature type="transmembrane region" description="Helical" evidence="8">
    <location>
        <begin position="138"/>
        <end position="160"/>
    </location>
</feature>
<keyword evidence="3 8" id="KW-0813">Transport</keyword>
<accession>A0A167DV92</accession>
<feature type="transmembrane region" description="Helical" evidence="8">
    <location>
        <begin position="172"/>
        <end position="194"/>
    </location>
</feature>
<proteinExistence type="inferred from homology"/>
<feature type="transmembrane region" description="Helical" evidence="8">
    <location>
        <begin position="214"/>
        <end position="237"/>
    </location>
</feature>
<dbReference type="NCBIfam" id="TIGR00836">
    <property type="entry name" value="amt"/>
    <property type="match status" value="1"/>
</dbReference>
<feature type="transmembrane region" description="Helical" evidence="8">
    <location>
        <begin position="325"/>
        <end position="347"/>
    </location>
</feature>
<dbReference type="PANTHER" id="PTHR43029:SF10">
    <property type="entry name" value="AMMONIUM TRANSPORTER MEP2"/>
    <property type="match status" value="1"/>
</dbReference>
<feature type="compositionally biased region" description="Polar residues" evidence="9">
    <location>
        <begin position="505"/>
        <end position="523"/>
    </location>
</feature>
<evidence type="ECO:0000256" key="1">
    <source>
        <dbReference type="ARBA" id="ARBA00004141"/>
    </source>
</evidence>
<evidence type="ECO:0000256" key="9">
    <source>
        <dbReference type="SAM" id="MobiDB-lite"/>
    </source>
</evidence>
<reference evidence="11 12" key="1">
    <citation type="submission" date="2016-02" db="EMBL/GenBank/DDBJ databases">
        <title>Complete genome sequence and transcriptome regulation of the pentose utilising yeast Sugiyamaella lignohabitans.</title>
        <authorList>
            <person name="Bellasio M."/>
            <person name="Peymann A."/>
            <person name="Valli M."/>
            <person name="Sipitzky M."/>
            <person name="Graf A."/>
            <person name="Sauer M."/>
            <person name="Marx H."/>
            <person name="Mattanovich D."/>
        </authorList>
    </citation>
    <scope>NUCLEOTIDE SEQUENCE [LARGE SCALE GENOMIC DNA]</scope>
    <source>
        <strain evidence="11 12">CBS 10342</strain>
    </source>
</reference>
<dbReference type="InterPro" id="IPR029020">
    <property type="entry name" value="Ammonium/urea_transptr"/>
</dbReference>
<evidence type="ECO:0000313" key="12">
    <source>
        <dbReference type="Proteomes" id="UP000189580"/>
    </source>
</evidence>
<sequence length="535" mass="57493">MGKSIDVEDDEVVYNSTNILFMIFSTFAIFWMVQGAGLFYSGLTRRKSALIQAVYSLLALAIVSIQWFLLGYSLVFSESSGPFVGGFKRVGLRHALGDKGRSQVNIVPEVANALFGSMFPAVTAALTVGAVADRGRVLPAAIFIFIWTTLVYDPIAFWSWNKQGWARRMGSLDYAGGTIVHITSGFSALAYSLVLGKRLGHGTEQLNYRPHNTILVVIGTSLLWAGWFGFNAGSAFAPHTQSVIAMLNTQLSASAGGLAWAYMDYRLDSHWSIVGFCSGVVSGLVSITSGAGYIQPWAAIIVGCAGGCICNLSTKIKFFLDIDDALDVFAVHGVGGLMGTILTGVFATTSIDADIRSGGLIDGKILLLLHQTIVGSVTGIYAFFMSIIVLVLIKSAPNLHLRVRGDQELAGLDLTEHDEFVFDHEELISQIESTFLYANRNGLVGSTGYSVGDDSLPTAMPYHRAPLPASGIYKAANPPHLASDDDENDEEDPFNGTGMFPGISPRSQRTDYTPSAMNNNHQPHPTDGSPLLSHA</sequence>
<comment type="subcellular location">
    <subcellularLocation>
        <location evidence="8">Cell membrane</location>
        <topology evidence="8">Multi-pass membrane protein</topology>
    </subcellularLocation>
    <subcellularLocation>
        <location evidence="1">Membrane</location>
        <topology evidence="1">Multi-pass membrane protein</topology>
    </subcellularLocation>
</comment>
<keyword evidence="5 8" id="KW-1133">Transmembrane helix</keyword>
<evidence type="ECO:0000256" key="5">
    <source>
        <dbReference type="ARBA" id="ARBA00022989"/>
    </source>
</evidence>
<evidence type="ECO:0000259" key="10">
    <source>
        <dbReference type="Pfam" id="PF00909"/>
    </source>
</evidence>
<name>A0A167DV92_9ASCO</name>
<feature type="transmembrane region" description="Helical" evidence="8">
    <location>
        <begin position="53"/>
        <end position="75"/>
    </location>
</feature>
<keyword evidence="4 8" id="KW-0812">Transmembrane</keyword>
<evidence type="ECO:0000256" key="3">
    <source>
        <dbReference type="ARBA" id="ARBA00022448"/>
    </source>
</evidence>
<dbReference type="PANTHER" id="PTHR43029">
    <property type="entry name" value="AMMONIUM TRANSPORTER MEP2"/>
    <property type="match status" value="1"/>
</dbReference>
<evidence type="ECO:0000256" key="7">
    <source>
        <dbReference type="ARBA" id="ARBA00023177"/>
    </source>
</evidence>
<dbReference type="Proteomes" id="UP000189580">
    <property type="component" value="Chromosome a"/>
</dbReference>
<evidence type="ECO:0000256" key="4">
    <source>
        <dbReference type="ARBA" id="ARBA00022692"/>
    </source>
</evidence>
<dbReference type="InterPro" id="IPR001905">
    <property type="entry name" value="Ammonium_transpt"/>
</dbReference>
<evidence type="ECO:0000256" key="8">
    <source>
        <dbReference type="RuleBase" id="RU362002"/>
    </source>
</evidence>
<dbReference type="InterPro" id="IPR018047">
    <property type="entry name" value="Ammonium_transpt_CS"/>
</dbReference>
<feature type="transmembrane region" description="Helical" evidence="8">
    <location>
        <begin position="110"/>
        <end position="131"/>
    </location>
</feature>
<dbReference type="SUPFAM" id="SSF111352">
    <property type="entry name" value="Ammonium transporter"/>
    <property type="match status" value="1"/>
</dbReference>
<comment type="similarity">
    <text evidence="2 8">Belongs to the ammonia transporter channel (TC 1.A.11.2) family.</text>
</comment>
<evidence type="ECO:0000256" key="6">
    <source>
        <dbReference type="ARBA" id="ARBA00023136"/>
    </source>
</evidence>
<dbReference type="Pfam" id="PF00909">
    <property type="entry name" value="Ammonium_transp"/>
    <property type="match status" value="1"/>
</dbReference>
<feature type="compositionally biased region" description="Acidic residues" evidence="9">
    <location>
        <begin position="484"/>
        <end position="493"/>
    </location>
</feature>
<keyword evidence="6 8" id="KW-0472">Membrane</keyword>
<feature type="transmembrane region" description="Helical" evidence="8">
    <location>
        <begin position="20"/>
        <end position="41"/>
    </location>
</feature>
<dbReference type="RefSeq" id="XP_018735810.1">
    <property type="nucleotide sequence ID" value="XM_018878514.1"/>
</dbReference>
<dbReference type="OrthoDB" id="534912at2759"/>
<evidence type="ECO:0000313" key="11">
    <source>
        <dbReference type="EMBL" id="ANB13333.1"/>
    </source>
</evidence>
<keyword evidence="7 8" id="KW-0924">Ammonia transport</keyword>
<dbReference type="KEGG" id="slb:AWJ20_1619"/>
<feature type="transmembrane region" description="Helical" evidence="8">
    <location>
        <begin position="294"/>
        <end position="313"/>
    </location>
</feature>
<dbReference type="AlphaFoldDB" id="A0A167DV92"/>
<feature type="transmembrane region" description="Helical" evidence="8">
    <location>
        <begin position="270"/>
        <end position="288"/>
    </location>
</feature>
<dbReference type="EMBL" id="CP014501">
    <property type="protein sequence ID" value="ANB13333.1"/>
    <property type="molecule type" value="Genomic_DNA"/>
</dbReference>
<feature type="domain" description="Ammonium transporter AmtB-like" evidence="10">
    <location>
        <begin position="21"/>
        <end position="421"/>
    </location>
</feature>
<gene>
    <name evidence="11" type="primary">MEP3</name>
    <name evidence="11" type="ORF">AWJ20_1619</name>
</gene>
<organism evidence="11 12">
    <name type="scientific">Sugiyamaella lignohabitans</name>
    <dbReference type="NCBI Taxonomy" id="796027"/>
    <lineage>
        <taxon>Eukaryota</taxon>
        <taxon>Fungi</taxon>
        <taxon>Dikarya</taxon>
        <taxon>Ascomycota</taxon>
        <taxon>Saccharomycotina</taxon>
        <taxon>Dipodascomycetes</taxon>
        <taxon>Dipodascales</taxon>
        <taxon>Trichomonascaceae</taxon>
        <taxon>Sugiyamaella</taxon>
    </lineage>
</organism>
<evidence type="ECO:0000256" key="2">
    <source>
        <dbReference type="ARBA" id="ARBA00005887"/>
    </source>
</evidence>
<protein>
    <recommendedName>
        <fullName evidence="8">Ammonium transporter</fullName>
    </recommendedName>
</protein>
<feature type="transmembrane region" description="Helical" evidence="8">
    <location>
        <begin position="367"/>
        <end position="393"/>
    </location>
</feature>
<feature type="region of interest" description="Disordered" evidence="9">
    <location>
        <begin position="473"/>
        <end position="535"/>
    </location>
</feature>
<feature type="transmembrane region" description="Helical" evidence="8">
    <location>
        <begin position="243"/>
        <end position="263"/>
    </location>
</feature>
<keyword evidence="12" id="KW-1185">Reference proteome</keyword>
<dbReference type="PROSITE" id="PS01219">
    <property type="entry name" value="AMMONIUM_TRANSP"/>
    <property type="match status" value="1"/>
</dbReference>
<dbReference type="Gene3D" id="1.10.3430.10">
    <property type="entry name" value="Ammonium transporter AmtB like domains"/>
    <property type="match status" value="1"/>
</dbReference>
<dbReference type="GO" id="GO:0008519">
    <property type="term" value="F:ammonium channel activity"/>
    <property type="evidence" value="ECO:0007669"/>
    <property type="project" value="InterPro"/>
</dbReference>
<dbReference type="GeneID" id="30033441"/>